<sequence>MDVYDGVYAWVSWFRCFCYLEELSSDFSHPGGGTDECWEGGGGVIDTPEIDGWQSVHEHTLMIYRLDDNLLISPGRCHLSGLSD</sequence>
<protein>
    <submittedName>
        <fullName evidence="1">Uncharacterized protein</fullName>
    </submittedName>
</protein>
<gene>
    <name evidence="1" type="ORF">D4764_15G0002890</name>
</gene>
<proteinExistence type="predicted"/>
<dbReference type="EMBL" id="RHFK02000007">
    <property type="protein sequence ID" value="TWW72895.1"/>
    <property type="molecule type" value="Genomic_DNA"/>
</dbReference>
<name>A0A5C6P0R9_9TELE</name>
<comment type="caution">
    <text evidence="1">The sequence shown here is derived from an EMBL/GenBank/DDBJ whole genome shotgun (WGS) entry which is preliminary data.</text>
</comment>
<dbReference type="AlphaFoldDB" id="A0A5C6P0R9"/>
<evidence type="ECO:0000313" key="2">
    <source>
        <dbReference type="Proteomes" id="UP000324091"/>
    </source>
</evidence>
<dbReference type="Proteomes" id="UP000324091">
    <property type="component" value="Chromosome 15"/>
</dbReference>
<reference evidence="1 2" key="1">
    <citation type="submission" date="2019-04" db="EMBL/GenBank/DDBJ databases">
        <title>Chromosome genome assembly for Takifugu flavidus.</title>
        <authorList>
            <person name="Xiao S."/>
        </authorList>
    </citation>
    <scope>NUCLEOTIDE SEQUENCE [LARGE SCALE GENOMIC DNA]</scope>
    <source>
        <strain evidence="1">HTHZ2018</strain>
        <tissue evidence="1">Muscle</tissue>
    </source>
</reference>
<evidence type="ECO:0000313" key="1">
    <source>
        <dbReference type="EMBL" id="TWW72895.1"/>
    </source>
</evidence>
<keyword evidence="2" id="KW-1185">Reference proteome</keyword>
<organism evidence="1 2">
    <name type="scientific">Takifugu flavidus</name>
    <name type="common">sansaifugu</name>
    <dbReference type="NCBI Taxonomy" id="433684"/>
    <lineage>
        <taxon>Eukaryota</taxon>
        <taxon>Metazoa</taxon>
        <taxon>Chordata</taxon>
        <taxon>Craniata</taxon>
        <taxon>Vertebrata</taxon>
        <taxon>Euteleostomi</taxon>
        <taxon>Actinopterygii</taxon>
        <taxon>Neopterygii</taxon>
        <taxon>Teleostei</taxon>
        <taxon>Neoteleostei</taxon>
        <taxon>Acanthomorphata</taxon>
        <taxon>Eupercaria</taxon>
        <taxon>Tetraodontiformes</taxon>
        <taxon>Tetradontoidea</taxon>
        <taxon>Tetraodontidae</taxon>
        <taxon>Takifugu</taxon>
    </lineage>
</organism>
<accession>A0A5C6P0R9</accession>